<feature type="domain" description="HTH lysR-type" evidence="5">
    <location>
        <begin position="8"/>
        <end position="65"/>
    </location>
</feature>
<organism evidence="6 7">
    <name type="scientific">Salinihabitans flavidus</name>
    <dbReference type="NCBI Taxonomy" id="569882"/>
    <lineage>
        <taxon>Bacteria</taxon>
        <taxon>Pseudomonadati</taxon>
        <taxon>Pseudomonadota</taxon>
        <taxon>Alphaproteobacteria</taxon>
        <taxon>Rhodobacterales</taxon>
        <taxon>Roseobacteraceae</taxon>
        <taxon>Salinihabitans</taxon>
    </lineage>
</organism>
<dbReference type="PROSITE" id="PS50931">
    <property type="entry name" value="HTH_LYSR"/>
    <property type="match status" value="1"/>
</dbReference>
<dbReference type="PANTHER" id="PTHR30537:SF3">
    <property type="entry name" value="TRANSCRIPTIONAL REGULATORY PROTEIN"/>
    <property type="match status" value="1"/>
</dbReference>
<evidence type="ECO:0000256" key="2">
    <source>
        <dbReference type="ARBA" id="ARBA00023015"/>
    </source>
</evidence>
<comment type="similarity">
    <text evidence="1">Belongs to the LysR transcriptional regulatory family.</text>
</comment>
<evidence type="ECO:0000259" key="5">
    <source>
        <dbReference type="PROSITE" id="PS50931"/>
    </source>
</evidence>
<dbReference type="AlphaFoldDB" id="A0A1H8MWH4"/>
<dbReference type="RefSeq" id="WP_093115361.1">
    <property type="nucleotide sequence ID" value="NZ_FODS01000002.1"/>
</dbReference>
<evidence type="ECO:0000256" key="1">
    <source>
        <dbReference type="ARBA" id="ARBA00009437"/>
    </source>
</evidence>
<gene>
    <name evidence="6" type="ORF">SAMN04490248_102291</name>
</gene>
<dbReference type="SUPFAM" id="SSF46785">
    <property type="entry name" value="Winged helix' DNA-binding domain"/>
    <property type="match status" value="1"/>
</dbReference>
<protein>
    <submittedName>
        <fullName evidence="6">DNA-binding transcriptional regulator, LysR family</fullName>
    </submittedName>
</protein>
<dbReference type="OrthoDB" id="9798121at2"/>
<evidence type="ECO:0000256" key="4">
    <source>
        <dbReference type="ARBA" id="ARBA00023163"/>
    </source>
</evidence>
<dbReference type="GO" id="GO:0003700">
    <property type="term" value="F:DNA-binding transcription factor activity"/>
    <property type="evidence" value="ECO:0007669"/>
    <property type="project" value="InterPro"/>
</dbReference>
<dbReference type="SUPFAM" id="SSF53850">
    <property type="entry name" value="Periplasmic binding protein-like II"/>
    <property type="match status" value="1"/>
</dbReference>
<dbReference type="Pfam" id="PF03466">
    <property type="entry name" value="LysR_substrate"/>
    <property type="match status" value="1"/>
</dbReference>
<dbReference type="InterPro" id="IPR000847">
    <property type="entry name" value="LysR_HTH_N"/>
</dbReference>
<dbReference type="Gene3D" id="3.40.190.290">
    <property type="match status" value="1"/>
</dbReference>
<dbReference type="InterPro" id="IPR036388">
    <property type="entry name" value="WH-like_DNA-bd_sf"/>
</dbReference>
<accession>A0A1H8MWH4</accession>
<keyword evidence="2" id="KW-0805">Transcription regulation</keyword>
<dbReference type="InterPro" id="IPR005119">
    <property type="entry name" value="LysR_subst-bd"/>
</dbReference>
<keyword evidence="7" id="KW-1185">Reference proteome</keyword>
<dbReference type="InterPro" id="IPR036390">
    <property type="entry name" value="WH_DNA-bd_sf"/>
</dbReference>
<dbReference type="Pfam" id="PF00126">
    <property type="entry name" value="HTH_1"/>
    <property type="match status" value="1"/>
</dbReference>
<dbReference type="FunFam" id="1.10.10.10:FF:000001">
    <property type="entry name" value="LysR family transcriptional regulator"/>
    <property type="match status" value="1"/>
</dbReference>
<dbReference type="EMBL" id="FODS01000002">
    <property type="protein sequence ID" value="SEO21598.1"/>
    <property type="molecule type" value="Genomic_DNA"/>
</dbReference>
<proteinExistence type="inferred from homology"/>
<keyword evidence="4" id="KW-0804">Transcription</keyword>
<dbReference type="InterPro" id="IPR058163">
    <property type="entry name" value="LysR-type_TF_proteobact-type"/>
</dbReference>
<evidence type="ECO:0000313" key="6">
    <source>
        <dbReference type="EMBL" id="SEO21598.1"/>
    </source>
</evidence>
<dbReference type="GO" id="GO:0006351">
    <property type="term" value="P:DNA-templated transcription"/>
    <property type="evidence" value="ECO:0007669"/>
    <property type="project" value="TreeGrafter"/>
</dbReference>
<sequence>MNDRLSSLDWSLVQAFLAVAETGSLSQAARRLGASQPTLGRQIRALESQLDAELFQRVPRGLTLTALGQEVLPAAQEMRAAMGRIALTAAGGQSRLRGDVRIASSVFMAHHVLPAILARLRRAEPEIAIDLVPSDGSENLLFREADIAVRMYRPDQLDIVAQHIGEIGIGVFAARSYLERAGRPSVPEDLLHHEMVGYDRNDLILRIMRDMGFPAAREMFSVRCDNQSAYWELVRAGCGIGFAQITTGQADPGVERLLPDMALPPLPVWLSAHEAMRHTPRIRRVWQALSEGLRPVVS</sequence>
<dbReference type="Gene3D" id="1.10.10.10">
    <property type="entry name" value="Winged helix-like DNA-binding domain superfamily/Winged helix DNA-binding domain"/>
    <property type="match status" value="1"/>
</dbReference>
<dbReference type="PRINTS" id="PR00039">
    <property type="entry name" value="HTHLYSR"/>
</dbReference>
<dbReference type="Proteomes" id="UP000198893">
    <property type="component" value="Unassembled WGS sequence"/>
</dbReference>
<dbReference type="PANTHER" id="PTHR30537">
    <property type="entry name" value="HTH-TYPE TRANSCRIPTIONAL REGULATOR"/>
    <property type="match status" value="1"/>
</dbReference>
<keyword evidence="3 6" id="KW-0238">DNA-binding</keyword>
<dbReference type="GO" id="GO:0043565">
    <property type="term" value="F:sequence-specific DNA binding"/>
    <property type="evidence" value="ECO:0007669"/>
    <property type="project" value="TreeGrafter"/>
</dbReference>
<reference evidence="6 7" key="1">
    <citation type="submission" date="2016-10" db="EMBL/GenBank/DDBJ databases">
        <authorList>
            <person name="de Groot N.N."/>
        </authorList>
    </citation>
    <scope>NUCLEOTIDE SEQUENCE [LARGE SCALE GENOMIC DNA]</scope>
    <source>
        <strain evidence="6 7">DSM 27842</strain>
    </source>
</reference>
<name>A0A1H8MWH4_9RHOB</name>
<evidence type="ECO:0000313" key="7">
    <source>
        <dbReference type="Proteomes" id="UP000198893"/>
    </source>
</evidence>
<evidence type="ECO:0000256" key="3">
    <source>
        <dbReference type="ARBA" id="ARBA00023125"/>
    </source>
</evidence>
<dbReference type="STRING" id="569882.SAMN04490248_102291"/>